<dbReference type="PANTHER" id="PTHR15299">
    <property type="entry name" value="HERV-H LTR-ASSOCIATING PROTEIN 1"/>
    <property type="match status" value="1"/>
</dbReference>
<keyword evidence="3" id="KW-1185">Reference proteome</keyword>
<keyword evidence="1" id="KW-1133">Transmembrane helix</keyword>
<dbReference type="EMBL" id="BFAA01015777">
    <property type="protein sequence ID" value="GCB78538.1"/>
    <property type="molecule type" value="Genomic_DNA"/>
</dbReference>
<dbReference type="Proteomes" id="UP000288216">
    <property type="component" value="Unassembled WGS sequence"/>
</dbReference>
<name>A0A401PZJ9_SCYTO</name>
<evidence type="ECO:0000313" key="3">
    <source>
        <dbReference type="Proteomes" id="UP000288216"/>
    </source>
</evidence>
<evidence type="ECO:0000256" key="1">
    <source>
        <dbReference type="SAM" id="Phobius"/>
    </source>
</evidence>
<organism evidence="2 3">
    <name type="scientific">Scyliorhinus torazame</name>
    <name type="common">Cloudy catshark</name>
    <name type="synonym">Catulus torazame</name>
    <dbReference type="NCBI Taxonomy" id="75743"/>
    <lineage>
        <taxon>Eukaryota</taxon>
        <taxon>Metazoa</taxon>
        <taxon>Chordata</taxon>
        <taxon>Craniata</taxon>
        <taxon>Vertebrata</taxon>
        <taxon>Chondrichthyes</taxon>
        <taxon>Elasmobranchii</taxon>
        <taxon>Galeomorphii</taxon>
        <taxon>Galeoidea</taxon>
        <taxon>Carcharhiniformes</taxon>
        <taxon>Scyliorhinidae</taxon>
        <taxon>Scyliorhinus</taxon>
    </lineage>
</organism>
<dbReference type="InterPro" id="IPR037643">
    <property type="entry name" value="HHLA1"/>
</dbReference>
<keyword evidence="1" id="KW-0812">Transmembrane</keyword>
<feature type="transmembrane region" description="Helical" evidence="1">
    <location>
        <begin position="152"/>
        <end position="169"/>
    </location>
</feature>
<reference evidence="2 3" key="1">
    <citation type="journal article" date="2018" name="Nat. Ecol. Evol.">
        <title>Shark genomes provide insights into elasmobranch evolution and the origin of vertebrates.</title>
        <authorList>
            <person name="Hara Y"/>
            <person name="Yamaguchi K"/>
            <person name="Onimaru K"/>
            <person name="Kadota M"/>
            <person name="Koyanagi M"/>
            <person name="Keeley SD"/>
            <person name="Tatsumi K"/>
            <person name="Tanaka K"/>
            <person name="Motone F"/>
            <person name="Kageyama Y"/>
            <person name="Nozu R"/>
            <person name="Adachi N"/>
            <person name="Nishimura O"/>
            <person name="Nakagawa R"/>
            <person name="Tanegashima C"/>
            <person name="Kiyatake I"/>
            <person name="Matsumoto R"/>
            <person name="Murakumo K"/>
            <person name="Nishida K"/>
            <person name="Terakita A"/>
            <person name="Kuratani S"/>
            <person name="Sato K"/>
            <person name="Hyodo S Kuraku.S."/>
        </authorList>
    </citation>
    <scope>NUCLEOTIDE SEQUENCE [LARGE SCALE GENOMIC DNA]</scope>
</reference>
<keyword evidence="1" id="KW-0472">Membrane</keyword>
<feature type="transmembrane region" description="Helical" evidence="1">
    <location>
        <begin position="27"/>
        <end position="44"/>
    </location>
</feature>
<comment type="caution">
    <text evidence="2">The sequence shown here is derived from an EMBL/GenBank/DDBJ whole genome shotgun (WGS) entry which is preliminary data.</text>
</comment>
<dbReference type="PANTHER" id="PTHR15299:SF3">
    <property type="entry name" value="HERV-H LTR-ASSOCIATING PROTEIN 1"/>
    <property type="match status" value="1"/>
</dbReference>
<proteinExistence type="predicted"/>
<feature type="non-terminal residue" evidence="2">
    <location>
        <position position="1"/>
    </location>
</feature>
<protein>
    <submittedName>
        <fullName evidence="2">Uncharacterized protein</fullName>
    </submittedName>
</protein>
<gene>
    <name evidence="2" type="ORF">scyTo_0020121</name>
</gene>
<dbReference type="STRING" id="75743.A0A401PZJ9"/>
<evidence type="ECO:0000313" key="2">
    <source>
        <dbReference type="EMBL" id="GCB78538.1"/>
    </source>
</evidence>
<accession>A0A401PZJ9</accession>
<dbReference type="OrthoDB" id="9902153at2759"/>
<sequence>VLKLNHLEQKTEANSEEYKMQQPKRSLCVRLCVGLIGLIVFISMELPVESFDPAGIDLTELVNRMINRTLEGNQQFFSLLSVTSHSSFALHKVSILIYNISSFWNIDPSIFPMKYCYCLNNRTNDLTDFTAVVVDFVGNTTSYFKEIFKSSSILYGLVFLLIIDILKILNRSLSYYLNITLHTTCIWGRCQPYWKWGISQRL</sequence>
<dbReference type="AlphaFoldDB" id="A0A401PZJ9"/>